<organism evidence="2">
    <name type="scientific">bioreactor metagenome</name>
    <dbReference type="NCBI Taxonomy" id="1076179"/>
    <lineage>
        <taxon>unclassified sequences</taxon>
        <taxon>metagenomes</taxon>
        <taxon>ecological metagenomes</taxon>
    </lineage>
</organism>
<feature type="transmembrane region" description="Helical" evidence="1">
    <location>
        <begin position="20"/>
        <end position="42"/>
    </location>
</feature>
<keyword evidence="1" id="KW-0472">Membrane</keyword>
<gene>
    <name evidence="2" type="ORF">SDC9_65421</name>
</gene>
<evidence type="ECO:0000256" key="1">
    <source>
        <dbReference type="SAM" id="Phobius"/>
    </source>
</evidence>
<evidence type="ECO:0000313" key="2">
    <source>
        <dbReference type="EMBL" id="MPM19003.1"/>
    </source>
</evidence>
<accession>A0A644XXJ0</accession>
<dbReference type="AlphaFoldDB" id="A0A644XXJ0"/>
<keyword evidence="1" id="KW-1133">Transmembrane helix</keyword>
<comment type="caution">
    <text evidence="2">The sequence shown here is derived from an EMBL/GenBank/DDBJ whole genome shotgun (WGS) entry which is preliminary data.</text>
</comment>
<proteinExistence type="predicted"/>
<reference evidence="2" key="1">
    <citation type="submission" date="2019-08" db="EMBL/GenBank/DDBJ databases">
        <authorList>
            <person name="Kucharzyk K."/>
            <person name="Murdoch R.W."/>
            <person name="Higgins S."/>
            <person name="Loffler F."/>
        </authorList>
    </citation>
    <scope>NUCLEOTIDE SEQUENCE</scope>
</reference>
<keyword evidence="1" id="KW-0812">Transmembrane</keyword>
<name>A0A644XXJ0_9ZZZZ</name>
<protein>
    <submittedName>
        <fullName evidence="2">Uncharacterized protein</fullName>
    </submittedName>
</protein>
<dbReference type="EMBL" id="VSSQ01003092">
    <property type="protein sequence ID" value="MPM19003.1"/>
    <property type="molecule type" value="Genomic_DNA"/>
</dbReference>
<sequence>MGLIVETAGVFDFIKAVYAAFPVAIKLLTLGSFGGVVFIAVLRGIRG</sequence>